<evidence type="ECO:0000313" key="2">
    <source>
        <dbReference type="Proteomes" id="UP001597520"/>
    </source>
</evidence>
<reference evidence="2" key="1">
    <citation type="journal article" date="2019" name="Int. J. Syst. Evol. Microbiol.">
        <title>The Global Catalogue of Microorganisms (GCM) 10K type strain sequencing project: providing services to taxonomists for standard genome sequencing and annotation.</title>
        <authorList>
            <consortium name="The Broad Institute Genomics Platform"/>
            <consortium name="The Broad Institute Genome Sequencing Center for Infectious Disease"/>
            <person name="Wu L."/>
            <person name="Ma J."/>
        </authorList>
    </citation>
    <scope>NUCLEOTIDE SEQUENCE [LARGE SCALE GENOMIC DNA]</scope>
    <source>
        <strain evidence="2">KCTC 33792</strain>
    </source>
</reference>
<gene>
    <name evidence="1" type="ORF">ACFSUB_04415</name>
</gene>
<sequence>MKRTPDQADKIQRHIDRLTHDLRIWKSAYTEMADHADELKAENKRLRQAIAMHPSNTIQYGEYTADRMLREAIRDAGK</sequence>
<dbReference type="EMBL" id="JBHUML010000002">
    <property type="protein sequence ID" value="MFD2704699.1"/>
    <property type="molecule type" value="Genomic_DNA"/>
</dbReference>
<proteinExistence type="predicted"/>
<dbReference type="RefSeq" id="WP_380711976.1">
    <property type="nucleotide sequence ID" value="NZ_JBHUML010000002.1"/>
</dbReference>
<dbReference type="Proteomes" id="UP001597520">
    <property type="component" value="Unassembled WGS sequence"/>
</dbReference>
<comment type="caution">
    <text evidence="1">The sequence shown here is derived from an EMBL/GenBank/DDBJ whole genome shotgun (WGS) entry which is preliminary data.</text>
</comment>
<evidence type="ECO:0000313" key="1">
    <source>
        <dbReference type="EMBL" id="MFD2704699.1"/>
    </source>
</evidence>
<name>A0ABW5SZT8_9BACI</name>
<accession>A0ABW5SZT8</accession>
<protein>
    <submittedName>
        <fullName evidence="1">Uncharacterized protein</fullName>
    </submittedName>
</protein>
<keyword evidence="2" id="KW-1185">Reference proteome</keyword>
<organism evidence="1 2">
    <name type="scientific">Salibacterium lacus</name>
    <dbReference type="NCBI Taxonomy" id="1898109"/>
    <lineage>
        <taxon>Bacteria</taxon>
        <taxon>Bacillati</taxon>
        <taxon>Bacillota</taxon>
        <taxon>Bacilli</taxon>
        <taxon>Bacillales</taxon>
        <taxon>Bacillaceae</taxon>
    </lineage>
</organism>